<evidence type="ECO:0000256" key="5">
    <source>
        <dbReference type="ARBA" id="ARBA00022806"/>
    </source>
</evidence>
<dbReference type="SMART" id="SM00382">
    <property type="entry name" value="AAA"/>
    <property type="match status" value="1"/>
</dbReference>
<dbReference type="Pfam" id="PF21185">
    <property type="entry name" value="RecD_N"/>
    <property type="match status" value="1"/>
</dbReference>
<dbReference type="InterPro" id="IPR041851">
    <property type="entry name" value="RecD_N_sf"/>
</dbReference>
<dbReference type="GO" id="GO:0008854">
    <property type="term" value="F:exodeoxyribonuclease V activity"/>
    <property type="evidence" value="ECO:0007669"/>
    <property type="project" value="InterPro"/>
</dbReference>
<comment type="function">
    <text evidence="11">A helicase/nuclease that prepares dsDNA breaks (DSB) for recombinational DNA repair. Binds to DSBs and unwinds DNA via a highly rapid and processive ATP-dependent bidirectional helicase activity. Unwinds dsDNA until it encounters a Chi (crossover hotspot instigator) sequence from the 3' direction. Cuts ssDNA a few nucleotides 3' to the Chi site. The properties and activities of the enzyme are changed at Chi. The Chi-altered holoenzyme produces a long 3'-ssDNA overhang and facilitates RecA-binding to the ssDNA for homologous DNA recombination and repair. Holoenzyme degrades any linearized DNA that is unable to undergo homologous recombination. In the holoenzyme this subunit has ssDNA-dependent ATPase and 5'-3' helicase activity. When added to pre-assembled RecBC greatly stimulates nuclease activity and augments holoenzyme processivity. Negatively regulates the RecA-loading ability of RecBCD.</text>
</comment>
<dbReference type="EC" id="5.6.2.3" evidence="11"/>
<keyword evidence="5 11" id="KW-0347">Helicase</keyword>
<reference evidence="14" key="1">
    <citation type="submission" date="2016-02" db="EMBL/GenBank/DDBJ databases">
        <authorList>
            <person name="Schultz-Johansen M."/>
            <person name="Glaring M.A."/>
            <person name="Bech P.K."/>
            <person name="Stougaard P."/>
        </authorList>
    </citation>
    <scope>NUCLEOTIDE SEQUENCE [LARGE SCALE GENOMIC DNA]</scope>
    <source>
        <strain evidence="14">S66</strain>
    </source>
</reference>
<comment type="caution">
    <text evidence="13">The sequence shown here is derived from an EMBL/GenBank/DDBJ whole genome shotgun (WGS) entry which is preliminary data.</text>
</comment>
<dbReference type="AlphaFoldDB" id="A0A136A660"/>
<dbReference type="InterPro" id="IPR050534">
    <property type="entry name" value="Coronavir_polyprotein_1ab"/>
</dbReference>
<dbReference type="RefSeq" id="WP_068371561.1">
    <property type="nucleotide sequence ID" value="NZ_LSNE01000002.1"/>
</dbReference>
<gene>
    <name evidence="11" type="primary">recD</name>
    <name evidence="13" type="ORF">AX660_04620</name>
</gene>
<evidence type="ECO:0000256" key="6">
    <source>
        <dbReference type="ARBA" id="ARBA00022839"/>
    </source>
</evidence>
<dbReference type="InterPro" id="IPR027417">
    <property type="entry name" value="P-loop_NTPase"/>
</dbReference>
<keyword evidence="6 11" id="KW-0269">Exonuclease</keyword>
<proteinExistence type="inferred from homology"/>
<evidence type="ECO:0000313" key="13">
    <source>
        <dbReference type="EMBL" id="KXI30713.1"/>
    </source>
</evidence>
<keyword evidence="7 11" id="KW-0067">ATP-binding</keyword>
<comment type="catalytic activity">
    <reaction evidence="11">
        <text>ATP + H2O = ADP + phosphate + H(+)</text>
        <dbReference type="Rhea" id="RHEA:13065"/>
        <dbReference type="ChEBI" id="CHEBI:15377"/>
        <dbReference type="ChEBI" id="CHEBI:15378"/>
        <dbReference type="ChEBI" id="CHEBI:30616"/>
        <dbReference type="ChEBI" id="CHEBI:43474"/>
        <dbReference type="ChEBI" id="CHEBI:456216"/>
        <dbReference type="EC" id="5.6.2.3"/>
    </reaction>
</comment>
<evidence type="ECO:0000256" key="7">
    <source>
        <dbReference type="ARBA" id="ARBA00022840"/>
    </source>
</evidence>
<dbReference type="SUPFAM" id="SSF52540">
    <property type="entry name" value="P-loop containing nucleoside triphosphate hydrolases"/>
    <property type="match status" value="2"/>
</dbReference>
<dbReference type="NCBIfam" id="TIGR01447">
    <property type="entry name" value="recD"/>
    <property type="match status" value="1"/>
</dbReference>
<organism evidence="13 14">
    <name type="scientific">Paraglaciecola hydrolytica</name>
    <dbReference type="NCBI Taxonomy" id="1799789"/>
    <lineage>
        <taxon>Bacteria</taxon>
        <taxon>Pseudomonadati</taxon>
        <taxon>Pseudomonadota</taxon>
        <taxon>Gammaproteobacteria</taxon>
        <taxon>Alteromonadales</taxon>
        <taxon>Alteromonadaceae</taxon>
        <taxon>Paraglaciecola</taxon>
    </lineage>
</organism>
<dbReference type="Pfam" id="PF13538">
    <property type="entry name" value="UvrD_C_2"/>
    <property type="match status" value="1"/>
</dbReference>
<protein>
    <recommendedName>
        <fullName evidence="11">RecBCD enzyme subunit RecD</fullName>
        <ecNumber evidence="11">5.6.2.3</ecNumber>
    </recommendedName>
    <alternativeName>
        <fullName evidence="11">DNA 5'-3' helicase subunit RecD</fullName>
    </alternativeName>
    <alternativeName>
        <fullName evidence="11">Exonuclease V subunit RecD</fullName>
        <shortName evidence="11">ExoV subunit RecD</shortName>
    </alternativeName>
    <alternativeName>
        <fullName evidence="11">Helicase/nuclease RecBCD subunit RecD</fullName>
    </alternativeName>
</protein>
<dbReference type="CDD" id="cd17933">
    <property type="entry name" value="DEXSc_RecD-like"/>
    <property type="match status" value="1"/>
</dbReference>
<keyword evidence="4 11" id="KW-0378">Hydrolase</keyword>
<evidence type="ECO:0000256" key="1">
    <source>
        <dbReference type="ARBA" id="ARBA00022722"/>
    </source>
</evidence>
<evidence type="ECO:0000256" key="4">
    <source>
        <dbReference type="ARBA" id="ARBA00022801"/>
    </source>
</evidence>
<dbReference type="InterPro" id="IPR049550">
    <property type="entry name" value="RecD_N"/>
</dbReference>
<dbReference type="GO" id="GO:0000724">
    <property type="term" value="P:double-strand break repair via homologous recombination"/>
    <property type="evidence" value="ECO:0007669"/>
    <property type="project" value="UniProtKB-UniRule"/>
</dbReference>
<comment type="miscellaneous">
    <text evidence="11">In the RecBCD complex, RecB has a slow 3'-5' helicase, an exonuclease activity and loads RecA onto ssDNA, RecD has a fast 5'-3' helicase activity, while RecC stimulates the ATPase and processivity of the RecB helicase and contributes to recognition of the Chi site.</text>
</comment>
<comment type="subunit">
    <text evidence="11">Heterotrimer of RecB, RecC and RecD. All subunits contribute to DNA-binding.</text>
</comment>
<dbReference type="GO" id="GO:0017116">
    <property type="term" value="F:single-stranded DNA helicase activity"/>
    <property type="evidence" value="ECO:0007669"/>
    <property type="project" value="TreeGrafter"/>
</dbReference>
<keyword evidence="2 11" id="KW-0547">Nucleotide-binding</keyword>
<keyword evidence="1 11" id="KW-0540">Nuclease</keyword>
<keyword evidence="9 11" id="KW-0234">DNA repair</keyword>
<evidence type="ECO:0000256" key="10">
    <source>
        <dbReference type="ARBA" id="ARBA00023235"/>
    </source>
</evidence>
<dbReference type="GO" id="GO:0009338">
    <property type="term" value="C:exodeoxyribonuclease V complex"/>
    <property type="evidence" value="ECO:0007669"/>
    <property type="project" value="InterPro"/>
</dbReference>
<evidence type="ECO:0000256" key="11">
    <source>
        <dbReference type="HAMAP-Rule" id="MF_01487"/>
    </source>
</evidence>
<keyword evidence="3 11" id="KW-0227">DNA damage</keyword>
<dbReference type="Proteomes" id="UP000070299">
    <property type="component" value="Unassembled WGS sequence"/>
</dbReference>
<dbReference type="CDD" id="cd18809">
    <property type="entry name" value="SF1_C_RecD"/>
    <property type="match status" value="1"/>
</dbReference>
<sequence>MVTQSPMAQPLNTLPSILEQLQTQGLIRPLDKAFALFIADGLGEQQNTAILNISLLAAYLSASLGEQHSCIELTELNQPFAPWFEFVEHPSLMTYLQQSTLVEVIKLPLAEAKLSCNKPIVVEGSRLYLQRYWLYEGELASQILARASQQKDVDQQSAIALLNSLFSGDSTESIDWQKVAVCVAARQMISFITGGPGTGKTTTVTKLLALLQGLAREQGKVLNIKLVAPTGKAAARLTESISAARQKLPAQLQQDLPEQCQTIHRLLGAKPLSPYFNANSAQPLHLDVLVVDEASMVDLPLMSKLFAALPTHAQVILLGDKDQLASVEAGSVLSDICAAVLVDDKQVASLASYSEPMQQQLHSWLQLSAQQISQDANAPHTAYQSQIKDNLVMLQKSHRFSADSGIGQLAQLINQGQITQSMQLLTKKMTQQSLADIEWTVPQALTRQGVIDEQLQSLILKLMFGYRAYFSAVKQGDLAAAFTSLGQQQVLCAQRSGAWGITQLNDVIEQELNAQGLIQRSQDFYAGRPLILTRNDHNLKLFNGDIGIVMADPQEPSLTKVWFNMADGSIRGFLPNRIPPHDTLYAMTIHKSQGSEFAAVHLCLPLINQISKGRGLSRELLYTGLTRAKQHFSLYAQQQALQICLKQQCVRGSGLAQRLA</sequence>
<evidence type="ECO:0000259" key="12">
    <source>
        <dbReference type="SMART" id="SM00382"/>
    </source>
</evidence>
<dbReference type="HAMAP" id="MF_01487">
    <property type="entry name" value="RecD"/>
    <property type="match status" value="1"/>
</dbReference>
<dbReference type="GO" id="GO:0005524">
    <property type="term" value="F:ATP binding"/>
    <property type="evidence" value="ECO:0007669"/>
    <property type="project" value="UniProtKB-UniRule"/>
</dbReference>
<dbReference type="PANTHER" id="PTHR43788:SF6">
    <property type="entry name" value="DNA HELICASE B"/>
    <property type="match status" value="1"/>
</dbReference>
<dbReference type="InterPro" id="IPR006344">
    <property type="entry name" value="RecD"/>
</dbReference>
<evidence type="ECO:0000256" key="8">
    <source>
        <dbReference type="ARBA" id="ARBA00023125"/>
    </source>
</evidence>
<dbReference type="EMBL" id="LSNE01000002">
    <property type="protein sequence ID" value="KXI30713.1"/>
    <property type="molecule type" value="Genomic_DNA"/>
</dbReference>
<dbReference type="GO" id="GO:0003677">
    <property type="term" value="F:DNA binding"/>
    <property type="evidence" value="ECO:0007669"/>
    <property type="project" value="UniProtKB-UniRule"/>
</dbReference>
<feature type="domain" description="AAA+ ATPase" evidence="12">
    <location>
        <begin position="186"/>
        <end position="343"/>
    </location>
</feature>
<evidence type="ECO:0000256" key="2">
    <source>
        <dbReference type="ARBA" id="ARBA00022741"/>
    </source>
</evidence>
<dbReference type="Gene3D" id="1.10.10.1020">
    <property type="entry name" value="RecBCD complex, subunit RecD, N-terminal domain"/>
    <property type="match status" value="1"/>
</dbReference>
<dbReference type="PANTHER" id="PTHR43788">
    <property type="entry name" value="DNA2/NAM7 HELICASE FAMILY MEMBER"/>
    <property type="match status" value="1"/>
</dbReference>
<feature type="binding site" evidence="11">
    <location>
        <begin position="194"/>
        <end position="201"/>
    </location>
    <ligand>
        <name>ATP</name>
        <dbReference type="ChEBI" id="CHEBI:30616"/>
    </ligand>
</feature>
<dbReference type="InterPro" id="IPR027785">
    <property type="entry name" value="UvrD-like_helicase_C"/>
</dbReference>
<dbReference type="STRING" id="1799789.AX660_04620"/>
<evidence type="ECO:0000256" key="9">
    <source>
        <dbReference type="ARBA" id="ARBA00023204"/>
    </source>
</evidence>
<evidence type="ECO:0000256" key="3">
    <source>
        <dbReference type="ARBA" id="ARBA00022763"/>
    </source>
</evidence>
<comment type="similarity">
    <text evidence="11">Belongs to the RecD family.</text>
</comment>
<keyword evidence="14" id="KW-1185">Reference proteome</keyword>
<dbReference type="InterPro" id="IPR003593">
    <property type="entry name" value="AAA+_ATPase"/>
</dbReference>
<dbReference type="Gene3D" id="3.40.50.300">
    <property type="entry name" value="P-loop containing nucleotide triphosphate hydrolases"/>
    <property type="match status" value="3"/>
</dbReference>
<accession>A0A136A660</accession>
<dbReference type="OrthoDB" id="9803432at2"/>
<dbReference type="GO" id="GO:0043139">
    <property type="term" value="F:5'-3' DNA helicase activity"/>
    <property type="evidence" value="ECO:0007669"/>
    <property type="project" value="UniProtKB-UniRule"/>
</dbReference>
<evidence type="ECO:0000313" key="14">
    <source>
        <dbReference type="Proteomes" id="UP000070299"/>
    </source>
</evidence>
<dbReference type="Pfam" id="PF13245">
    <property type="entry name" value="AAA_19"/>
    <property type="match status" value="1"/>
</dbReference>
<keyword evidence="10 11" id="KW-0413">Isomerase</keyword>
<keyword evidence="8 11" id="KW-0238">DNA-binding</keyword>
<dbReference type="GO" id="GO:0016887">
    <property type="term" value="F:ATP hydrolysis activity"/>
    <property type="evidence" value="ECO:0007669"/>
    <property type="project" value="RHEA"/>
</dbReference>
<name>A0A136A660_9ALTE</name>